<accession>A0A0U5JTV2</accession>
<organism evidence="1 2">
    <name type="scientific">Limosilactobacillus reuteri</name>
    <name type="common">Lactobacillus reuteri</name>
    <dbReference type="NCBI Taxonomy" id="1598"/>
    <lineage>
        <taxon>Bacteria</taxon>
        <taxon>Bacillati</taxon>
        <taxon>Bacillota</taxon>
        <taxon>Bacilli</taxon>
        <taxon>Lactobacillales</taxon>
        <taxon>Lactobacillaceae</taxon>
        <taxon>Limosilactobacillus</taxon>
    </lineage>
</organism>
<dbReference type="AlphaFoldDB" id="A0A0U5JTV2"/>
<dbReference type="Gene3D" id="1.10.10.10">
    <property type="entry name" value="Winged helix-like DNA-binding domain superfamily/Winged helix DNA-binding domain"/>
    <property type="match status" value="1"/>
</dbReference>
<dbReference type="InterPro" id="IPR009061">
    <property type="entry name" value="DNA-bd_dom_put_sf"/>
</dbReference>
<evidence type="ECO:0000313" key="2">
    <source>
        <dbReference type="Proteomes" id="UP000235484"/>
    </source>
</evidence>
<reference evidence="2" key="1">
    <citation type="submission" date="2015-10" db="EMBL/GenBank/DDBJ databases">
        <authorList>
            <person name="Crossman L.C."/>
        </authorList>
    </citation>
    <scope>NUCLEOTIDE SEQUENCE [LARGE SCALE GENOMIC DNA]</scope>
    <source>
        <strain evidence="2">20-2</strain>
    </source>
</reference>
<dbReference type="SUPFAM" id="SSF46955">
    <property type="entry name" value="Putative DNA-binding domain"/>
    <property type="match status" value="1"/>
</dbReference>
<gene>
    <name evidence="1" type="ORF">LRLP16767_LR202_01344</name>
</gene>
<sequence>MFGKKILNGKQLRETLGISTTVYYQLLKNGMPFHQLTTTSKKYFNIAEVEDWLQKSGYHRQMVWTK</sequence>
<name>A0A0U5JTV2_LIMRT</name>
<dbReference type="Proteomes" id="UP000235484">
    <property type="component" value="Unassembled WGS sequence"/>
</dbReference>
<dbReference type="InterPro" id="IPR036388">
    <property type="entry name" value="WH-like_DNA-bd_sf"/>
</dbReference>
<dbReference type="EMBL" id="LN887619">
    <property type="protein sequence ID" value="CUR41282.1"/>
    <property type="molecule type" value="Genomic_DNA"/>
</dbReference>
<protein>
    <submittedName>
        <fullName evidence="1">Uncharacterized protein</fullName>
    </submittedName>
</protein>
<dbReference type="RefSeq" id="WP_102816491.1">
    <property type="nucleotide sequence ID" value="NZ_JAJGUH010000123.1"/>
</dbReference>
<evidence type="ECO:0000313" key="1">
    <source>
        <dbReference type="EMBL" id="CUR41282.1"/>
    </source>
</evidence>
<proteinExistence type="predicted"/>